<comment type="caution">
    <text evidence="1">The sequence shown here is derived from an EMBL/GenBank/DDBJ whole genome shotgun (WGS) entry which is preliminary data.</text>
</comment>
<name>A0A939JDC8_9BACT</name>
<dbReference type="RefSeq" id="WP_206984155.1">
    <property type="nucleotide sequence ID" value="NZ_JAFLQZ010000005.1"/>
</dbReference>
<dbReference type="EMBL" id="JAFLQZ010000005">
    <property type="protein sequence ID" value="MBO0358212.1"/>
    <property type="molecule type" value="Genomic_DNA"/>
</dbReference>
<proteinExistence type="predicted"/>
<evidence type="ECO:0000313" key="1">
    <source>
        <dbReference type="EMBL" id="MBO0358212.1"/>
    </source>
</evidence>
<reference evidence="1" key="1">
    <citation type="submission" date="2021-03" db="EMBL/GenBank/DDBJ databases">
        <authorList>
            <person name="Kim M.K."/>
        </authorList>
    </citation>
    <scope>NUCLEOTIDE SEQUENCE</scope>
    <source>
        <strain evidence="1">BT186</strain>
    </source>
</reference>
<accession>A0A939JDC8</accession>
<sequence length="230" mass="27041">MRTWVSFWHRLLCLLLILLAATETYAQKPRSGYVVTLAGDTLRGAIFLRDEFAQQRHVEFVPLQGTEIVFLDAYQLASYTYYEDEDIIRYVGLPFYQNGSTVPTRGFLQQLVDGKVQLYKYRYIKLAPRRASELRIDASLGNKYPLFGPLSRREAEFSSYNAPHCLVVFQAGRPRLEEVNWWDLRKDAANYFADYPELAADLRAGNYHIRDIERIIRRYNTWHETRQQAR</sequence>
<keyword evidence="2" id="KW-1185">Reference proteome</keyword>
<dbReference type="AlphaFoldDB" id="A0A939JDC8"/>
<protein>
    <submittedName>
        <fullName evidence="1">Uncharacterized protein</fullName>
    </submittedName>
</protein>
<organism evidence="1 2">
    <name type="scientific">Hymenobacter telluris</name>
    <dbReference type="NCBI Taxonomy" id="2816474"/>
    <lineage>
        <taxon>Bacteria</taxon>
        <taxon>Pseudomonadati</taxon>
        <taxon>Bacteroidota</taxon>
        <taxon>Cytophagia</taxon>
        <taxon>Cytophagales</taxon>
        <taxon>Hymenobacteraceae</taxon>
        <taxon>Hymenobacter</taxon>
    </lineage>
</organism>
<dbReference type="Proteomes" id="UP000664144">
    <property type="component" value="Unassembled WGS sequence"/>
</dbReference>
<gene>
    <name evidence="1" type="ORF">J0X19_09675</name>
</gene>
<evidence type="ECO:0000313" key="2">
    <source>
        <dbReference type="Proteomes" id="UP000664144"/>
    </source>
</evidence>